<evidence type="ECO:0000313" key="3">
    <source>
        <dbReference type="Proteomes" id="UP001066276"/>
    </source>
</evidence>
<accession>A0AAV7KS37</accession>
<name>A0AAV7KS37_PLEWA</name>
<sequence length="93" mass="9829">MKKGKGVKGVCHCGPGAPRAPERQQGERAGRTRRKAGSPRQVARTIGGKPDSLGRVARVRQHASAGLRACGVEVAVQRINMQHVVGDRAGPED</sequence>
<comment type="caution">
    <text evidence="2">The sequence shown here is derived from an EMBL/GenBank/DDBJ whole genome shotgun (WGS) entry which is preliminary data.</text>
</comment>
<protein>
    <submittedName>
        <fullName evidence="2">Uncharacterized protein</fullName>
    </submittedName>
</protein>
<keyword evidence="3" id="KW-1185">Reference proteome</keyword>
<reference evidence="2" key="1">
    <citation type="journal article" date="2022" name="bioRxiv">
        <title>Sequencing and chromosome-scale assembly of the giantPleurodeles waltlgenome.</title>
        <authorList>
            <person name="Brown T."/>
            <person name="Elewa A."/>
            <person name="Iarovenko S."/>
            <person name="Subramanian E."/>
            <person name="Araus A.J."/>
            <person name="Petzold A."/>
            <person name="Susuki M."/>
            <person name="Suzuki K.-i.T."/>
            <person name="Hayashi T."/>
            <person name="Toyoda A."/>
            <person name="Oliveira C."/>
            <person name="Osipova E."/>
            <person name="Leigh N.D."/>
            <person name="Simon A."/>
            <person name="Yun M.H."/>
        </authorList>
    </citation>
    <scope>NUCLEOTIDE SEQUENCE</scope>
    <source>
        <strain evidence="2">20211129_DDA</strain>
        <tissue evidence="2">Liver</tissue>
    </source>
</reference>
<evidence type="ECO:0000313" key="2">
    <source>
        <dbReference type="EMBL" id="KAJ1082261.1"/>
    </source>
</evidence>
<dbReference type="EMBL" id="JANPWB010000016">
    <property type="protein sequence ID" value="KAJ1082261.1"/>
    <property type="molecule type" value="Genomic_DNA"/>
</dbReference>
<feature type="compositionally biased region" description="Basic and acidic residues" evidence="1">
    <location>
        <begin position="20"/>
        <end position="30"/>
    </location>
</feature>
<organism evidence="2 3">
    <name type="scientific">Pleurodeles waltl</name>
    <name type="common">Iberian ribbed newt</name>
    <dbReference type="NCBI Taxonomy" id="8319"/>
    <lineage>
        <taxon>Eukaryota</taxon>
        <taxon>Metazoa</taxon>
        <taxon>Chordata</taxon>
        <taxon>Craniata</taxon>
        <taxon>Vertebrata</taxon>
        <taxon>Euteleostomi</taxon>
        <taxon>Amphibia</taxon>
        <taxon>Batrachia</taxon>
        <taxon>Caudata</taxon>
        <taxon>Salamandroidea</taxon>
        <taxon>Salamandridae</taxon>
        <taxon>Pleurodelinae</taxon>
        <taxon>Pleurodeles</taxon>
    </lineage>
</organism>
<proteinExistence type="predicted"/>
<feature type="region of interest" description="Disordered" evidence="1">
    <location>
        <begin position="1"/>
        <end position="53"/>
    </location>
</feature>
<evidence type="ECO:0000256" key="1">
    <source>
        <dbReference type="SAM" id="MobiDB-lite"/>
    </source>
</evidence>
<dbReference type="Proteomes" id="UP001066276">
    <property type="component" value="Chromosome 12"/>
</dbReference>
<dbReference type="AlphaFoldDB" id="A0AAV7KS37"/>
<gene>
    <name evidence="2" type="ORF">NDU88_002429</name>
</gene>